<accession>A0A7S0BZK3</accession>
<feature type="transmembrane region" description="Helical" evidence="14">
    <location>
        <begin position="384"/>
        <end position="405"/>
    </location>
</feature>
<feature type="transmembrane region" description="Helical" evidence="14">
    <location>
        <begin position="176"/>
        <end position="196"/>
    </location>
</feature>
<evidence type="ECO:0000256" key="10">
    <source>
        <dbReference type="ARBA" id="ARBA00023180"/>
    </source>
</evidence>
<evidence type="ECO:0000256" key="1">
    <source>
        <dbReference type="ARBA" id="ARBA00004651"/>
    </source>
</evidence>
<name>A0A7S0BZK3_9STRA</name>
<keyword evidence="8 14" id="KW-0472">Membrane</keyword>
<reference evidence="15" key="1">
    <citation type="submission" date="2021-01" db="EMBL/GenBank/DDBJ databases">
        <authorList>
            <person name="Corre E."/>
            <person name="Pelletier E."/>
            <person name="Niang G."/>
            <person name="Scheremetjew M."/>
            <person name="Finn R."/>
            <person name="Kale V."/>
            <person name="Holt S."/>
            <person name="Cochrane G."/>
            <person name="Meng A."/>
            <person name="Brown T."/>
            <person name="Cohen L."/>
        </authorList>
    </citation>
    <scope>NUCLEOTIDE SEQUENCE</scope>
    <source>
        <strain evidence="15">CCAP1064/1</strain>
    </source>
</reference>
<keyword evidence="4" id="KW-1003">Cell membrane</keyword>
<proteinExistence type="inferred from homology"/>
<dbReference type="AlphaFoldDB" id="A0A7S0BZK3"/>
<evidence type="ECO:0000256" key="12">
    <source>
        <dbReference type="ARBA" id="ARBA00023303"/>
    </source>
</evidence>
<dbReference type="PANTHER" id="PTHR12424:SF19">
    <property type="entry name" value="INTEGRASE ZINC-BINDING DOMAIN-CONTAINING PROTEIN"/>
    <property type="match status" value="1"/>
</dbReference>
<dbReference type="GO" id="GO:0005254">
    <property type="term" value="F:chloride channel activity"/>
    <property type="evidence" value="ECO:0007669"/>
    <property type="project" value="UniProtKB-KW"/>
</dbReference>
<dbReference type="EMBL" id="HBEL01007277">
    <property type="protein sequence ID" value="CAD8407373.1"/>
    <property type="molecule type" value="Transcribed_RNA"/>
</dbReference>
<keyword evidence="11" id="KW-0868">Chloride</keyword>
<feature type="transmembrane region" description="Helical" evidence="14">
    <location>
        <begin position="217"/>
        <end position="243"/>
    </location>
</feature>
<organism evidence="15">
    <name type="scientific">Proboscia inermis</name>
    <dbReference type="NCBI Taxonomy" id="420281"/>
    <lineage>
        <taxon>Eukaryota</taxon>
        <taxon>Sar</taxon>
        <taxon>Stramenopiles</taxon>
        <taxon>Ochrophyta</taxon>
        <taxon>Bacillariophyta</taxon>
        <taxon>Coscinodiscophyceae</taxon>
        <taxon>Rhizosoleniophycidae</taxon>
        <taxon>Rhizosoleniales</taxon>
        <taxon>Rhizosoleniaceae</taxon>
        <taxon>Proboscia</taxon>
    </lineage>
</organism>
<dbReference type="GO" id="GO:0005886">
    <property type="term" value="C:plasma membrane"/>
    <property type="evidence" value="ECO:0007669"/>
    <property type="project" value="UniProtKB-SubCell"/>
</dbReference>
<dbReference type="PANTHER" id="PTHR12424">
    <property type="entry name" value="TWEETY-RELATED"/>
    <property type="match status" value="1"/>
</dbReference>
<protein>
    <submittedName>
        <fullName evidence="15">Uncharacterized protein</fullName>
    </submittedName>
</protein>
<evidence type="ECO:0000256" key="8">
    <source>
        <dbReference type="ARBA" id="ARBA00023136"/>
    </source>
</evidence>
<comment type="subcellular location">
    <subcellularLocation>
        <location evidence="1">Cell membrane</location>
        <topology evidence="1">Multi-pass membrane protein</topology>
    </subcellularLocation>
</comment>
<keyword evidence="3" id="KW-0813">Transport</keyword>
<keyword evidence="7" id="KW-0406">Ion transport</keyword>
<dbReference type="InterPro" id="IPR006990">
    <property type="entry name" value="Tweety"/>
</dbReference>
<keyword evidence="9" id="KW-0869">Chloride channel</keyword>
<gene>
    <name evidence="15" type="ORF">PINE0816_LOCUS3490</name>
</gene>
<evidence type="ECO:0000256" key="11">
    <source>
        <dbReference type="ARBA" id="ARBA00023214"/>
    </source>
</evidence>
<keyword evidence="5 14" id="KW-0812">Transmembrane</keyword>
<evidence type="ECO:0000256" key="6">
    <source>
        <dbReference type="ARBA" id="ARBA00022989"/>
    </source>
</evidence>
<feature type="region of interest" description="Disordered" evidence="13">
    <location>
        <begin position="444"/>
        <end position="499"/>
    </location>
</feature>
<sequence length="545" mass="62013">MPEHARFLSGYRFEHSFVGLDFKASRRPKIARLTFISCAICVYIFTIVYVEKGLQDLGDAKKIIMAQNSRLKEVVEDADRVTITMIENGKAALALKDTIEKEIPYFCPFNNKTYLGSAFLNTLDDEYLDALDKLNNFFLDKWVNKAGEWVETLKDGTTRAENNIESFNIELFALHWVPQIVFTTILVIATLLSMHDNGQEDVTFNITPRFQWWLKKVIMPLFIIWSVGTWVVSAVIAFGATFASDICAGGPSPGSPDYTVLNTLVINDFPRGGNLYTAFEYYITRCKTEYYLTDVLDYRYQLSRALDGSEYIMNFILSKGTIELSDNCKKDITDLVVNIDQLEMNMQYLYLDTARATEALRCERMNDIYTELFYDGICKYGANGLSWVFSSLIVIGLFSMLMVTLRSAMLPSFEYVGDDDDYIDKDNNRRSVKTTITTVNQTLALPPSESDMGQMRQLPPIPDNEYEGDSYGFDPTQSNDIDPASHVKYDANSNSNSEQLPLQQGVQNFQVATDQMDQIPFETMETMSAANPMSEIPYENYRENA</sequence>
<evidence type="ECO:0000256" key="7">
    <source>
        <dbReference type="ARBA" id="ARBA00023065"/>
    </source>
</evidence>
<evidence type="ECO:0000256" key="9">
    <source>
        <dbReference type="ARBA" id="ARBA00023173"/>
    </source>
</evidence>
<evidence type="ECO:0000313" key="15">
    <source>
        <dbReference type="EMBL" id="CAD8407373.1"/>
    </source>
</evidence>
<evidence type="ECO:0000256" key="13">
    <source>
        <dbReference type="SAM" id="MobiDB-lite"/>
    </source>
</evidence>
<evidence type="ECO:0000256" key="2">
    <source>
        <dbReference type="ARBA" id="ARBA00009849"/>
    </source>
</evidence>
<evidence type="ECO:0000256" key="14">
    <source>
        <dbReference type="SAM" id="Phobius"/>
    </source>
</evidence>
<evidence type="ECO:0000256" key="4">
    <source>
        <dbReference type="ARBA" id="ARBA00022475"/>
    </source>
</evidence>
<comment type="similarity">
    <text evidence="2">Belongs to the tweety family.</text>
</comment>
<evidence type="ECO:0000256" key="3">
    <source>
        <dbReference type="ARBA" id="ARBA00022448"/>
    </source>
</evidence>
<dbReference type="GO" id="GO:0034707">
    <property type="term" value="C:chloride channel complex"/>
    <property type="evidence" value="ECO:0007669"/>
    <property type="project" value="UniProtKB-KW"/>
</dbReference>
<keyword evidence="12" id="KW-0407">Ion channel</keyword>
<keyword evidence="6 14" id="KW-1133">Transmembrane helix</keyword>
<keyword evidence="10" id="KW-0325">Glycoprotein</keyword>
<feature type="transmembrane region" description="Helical" evidence="14">
    <location>
        <begin position="30"/>
        <end position="50"/>
    </location>
</feature>
<evidence type="ECO:0000256" key="5">
    <source>
        <dbReference type="ARBA" id="ARBA00022692"/>
    </source>
</evidence>